<organism evidence="2 3">
    <name type="scientific">Ruminiclostridium hungatei</name>
    <name type="common">Clostridium hungatei</name>
    <dbReference type="NCBI Taxonomy" id="48256"/>
    <lineage>
        <taxon>Bacteria</taxon>
        <taxon>Bacillati</taxon>
        <taxon>Bacillota</taxon>
        <taxon>Clostridia</taxon>
        <taxon>Eubacteriales</taxon>
        <taxon>Oscillospiraceae</taxon>
        <taxon>Ruminiclostridium</taxon>
    </lineage>
</organism>
<dbReference type="AlphaFoldDB" id="A0A1V4SEH0"/>
<keyword evidence="1" id="KW-1133">Transmembrane helix</keyword>
<accession>A0A1V4SEH0</accession>
<dbReference type="RefSeq" id="WP_080066664.1">
    <property type="nucleotide sequence ID" value="NZ_MZGX01000042.1"/>
</dbReference>
<dbReference type="STRING" id="48256.CLHUN_42200"/>
<comment type="caution">
    <text evidence="2">The sequence shown here is derived from an EMBL/GenBank/DDBJ whole genome shotgun (WGS) entry which is preliminary data.</text>
</comment>
<name>A0A1V4SEH0_RUMHU</name>
<dbReference type="Proteomes" id="UP000191554">
    <property type="component" value="Unassembled WGS sequence"/>
</dbReference>
<feature type="transmembrane region" description="Helical" evidence="1">
    <location>
        <begin position="84"/>
        <end position="106"/>
    </location>
</feature>
<evidence type="ECO:0000313" key="3">
    <source>
        <dbReference type="Proteomes" id="UP000191554"/>
    </source>
</evidence>
<feature type="transmembrane region" description="Helical" evidence="1">
    <location>
        <begin position="55"/>
        <end position="78"/>
    </location>
</feature>
<proteinExistence type="predicted"/>
<sequence>MINKDKNIKSKLSTRIYEDKYFEKLNEWQEHQYDLGHYTGGNISPIISDPGRPSVLGWFFVISSLIFSVLILVVIFMHFDGESILPILTVALVVVGLSTIQFIAGVRLNGRNPSKYVSFE</sequence>
<dbReference type="EMBL" id="MZGX01000042">
    <property type="protein sequence ID" value="OPX41906.1"/>
    <property type="molecule type" value="Genomic_DNA"/>
</dbReference>
<evidence type="ECO:0000256" key="1">
    <source>
        <dbReference type="SAM" id="Phobius"/>
    </source>
</evidence>
<keyword evidence="3" id="KW-1185">Reference proteome</keyword>
<keyword evidence="1" id="KW-0472">Membrane</keyword>
<evidence type="ECO:0000313" key="2">
    <source>
        <dbReference type="EMBL" id="OPX41906.1"/>
    </source>
</evidence>
<reference evidence="2 3" key="1">
    <citation type="submission" date="2017-03" db="EMBL/GenBank/DDBJ databases">
        <title>Genome sequence of Clostridium hungatei DSM 14427.</title>
        <authorList>
            <person name="Poehlein A."/>
            <person name="Daniel R."/>
        </authorList>
    </citation>
    <scope>NUCLEOTIDE SEQUENCE [LARGE SCALE GENOMIC DNA]</scope>
    <source>
        <strain evidence="2 3">DSM 14427</strain>
    </source>
</reference>
<protein>
    <submittedName>
        <fullName evidence="2">Uncharacterized protein</fullName>
    </submittedName>
</protein>
<dbReference type="OrthoDB" id="1809933at2"/>
<keyword evidence="1" id="KW-0812">Transmembrane</keyword>
<gene>
    <name evidence="2" type="ORF">CLHUN_42200</name>
</gene>